<keyword evidence="1" id="KW-1133">Transmembrane helix</keyword>
<evidence type="ECO:0000313" key="2">
    <source>
        <dbReference type="EMBL" id="DAF89197.1"/>
    </source>
</evidence>
<dbReference type="EMBL" id="BK016004">
    <property type="protein sequence ID" value="DAF89197.1"/>
    <property type="molecule type" value="Genomic_DNA"/>
</dbReference>
<organism evidence="2">
    <name type="scientific">Podoviridae sp. ctP1X6</name>
    <dbReference type="NCBI Taxonomy" id="2825246"/>
    <lineage>
        <taxon>Viruses</taxon>
        <taxon>Duplodnaviria</taxon>
        <taxon>Heunggongvirae</taxon>
        <taxon>Uroviricota</taxon>
        <taxon>Caudoviricetes</taxon>
    </lineage>
</organism>
<name>A0A8S5U445_9CAUD</name>
<evidence type="ECO:0008006" key="3">
    <source>
        <dbReference type="Google" id="ProtNLM"/>
    </source>
</evidence>
<proteinExistence type="predicted"/>
<keyword evidence="1" id="KW-0472">Membrane</keyword>
<feature type="transmembrane region" description="Helical" evidence="1">
    <location>
        <begin position="20"/>
        <end position="45"/>
    </location>
</feature>
<sequence length="57" mass="6991">MRVRTNLTTPRRWSFGVKMLVVFLNIFDLAVPIQVRKILYLYVFFRFLSLKRHLKTF</sequence>
<keyword evidence="1" id="KW-0812">Transmembrane</keyword>
<reference evidence="2" key="1">
    <citation type="journal article" date="2021" name="Proc. Natl. Acad. Sci. U.S.A.">
        <title>A Catalog of Tens of Thousands of Viruses from Human Metagenomes Reveals Hidden Associations with Chronic Diseases.</title>
        <authorList>
            <person name="Tisza M.J."/>
            <person name="Buck C.B."/>
        </authorList>
    </citation>
    <scope>NUCLEOTIDE SEQUENCE</scope>
    <source>
        <strain evidence="2">CtP1X6</strain>
    </source>
</reference>
<accession>A0A8S5U445</accession>
<protein>
    <recommendedName>
        <fullName evidence="3">Transmembrane protein</fullName>
    </recommendedName>
</protein>
<evidence type="ECO:0000256" key="1">
    <source>
        <dbReference type="SAM" id="Phobius"/>
    </source>
</evidence>